<evidence type="ECO:0000313" key="4">
    <source>
        <dbReference type="Proteomes" id="UP000823611"/>
    </source>
</evidence>
<dbReference type="AlphaFoldDB" id="A0A9D9DZU3"/>
<feature type="domain" description="Ferrous iron transporter FeoA-like" evidence="2">
    <location>
        <begin position="4"/>
        <end position="76"/>
    </location>
</feature>
<comment type="caution">
    <text evidence="3">The sequence shown here is derived from an EMBL/GenBank/DDBJ whole genome shotgun (WGS) entry which is preliminary data.</text>
</comment>
<sequence>MNVIPLSDAPQGEVLYVNEIHSKGAIRRRFQDIGITEGTNIVSVIKSPLGDPCAYLVCGSLIAIRNNDAKNILVSLRR</sequence>
<dbReference type="InterPro" id="IPR008988">
    <property type="entry name" value="Transcriptional_repressor_C"/>
</dbReference>
<dbReference type="SMART" id="SM00899">
    <property type="entry name" value="FeoA"/>
    <property type="match status" value="1"/>
</dbReference>
<dbReference type="InterPro" id="IPR052713">
    <property type="entry name" value="FeoA"/>
</dbReference>
<dbReference type="InterPro" id="IPR038157">
    <property type="entry name" value="FeoA_core_dom"/>
</dbReference>
<reference evidence="3" key="2">
    <citation type="journal article" date="2021" name="PeerJ">
        <title>Extensive microbial diversity within the chicken gut microbiome revealed by metagenomics and culture.</title>
        <authorList>
            <person name="Gilroy R."/>
            <person name="Ravi A."/>
            <person name="Getino M."/>
            <person name="Pursley I."/>
            <person name="Horton D.L."/>
            <person name="Alikhan N.F."/>
            <person name="Baker D."/>
            <person name="Gharbi K."/>
            <person name="Hall N."/>
            <person name="Watson M."/>
            <person name="Adriaenssens E.M."/>
            <person name="Foster-Nyarko E."/>
            <person name="Jarju S."/>
            <person name="Secka A."/>
            <person name="Antonio M."/>
            <person name="Oren A."/>
            <person name="Chaudhuri R.R."/>
            <person name="La Ragione R."/>
            <person name="Hildebrand F."/>
            <person name="Pallen M.J."/>
        </authorList>
    </citation>
    <scope>NUCLEOTIDE SEQUENCE</scope>
    <source>
        <strain evidence="3">F6-4510</strain>
    </source>
</reference>
<evidence type="ECO:0000259" key="2">
    <source>
        <dbReference type="SMART" id="SM00899"/>
    </source>
</evidence>
<organism evidence="3 4">
    <name type="scientific">Candidatus Fimicola merdigallinarum</name>
    <dbReference type="NCBI Taxonomy" id="2840819"/>
    <lineage>
        <taxon>Bacteria</taxon>
        <taxon>Bacillati</taxon>
        <taxon>Bacillota</taxon>
        <taxon>Clostridia</taxon>
        <taxon>Lachnospirales</taxon>
        <taxon>Lachnospiraceae</taxon>
        <taxon>Lachnospiraceae incertae sedis</taxon>
        <taxon>Candidatus Fimicola</taxon>
    </lineage>
</organism>
<name>A0A9D9DZU3_9FIRM</name>
<dbReference type="GO" id="GO:0046914">
    <property type="term" value="F:transition metal ion binding"/>
    <property type="evidence" value="ECO:0007669"/>
    <property type="project" value="InterPro"/>
</dbReference>
<dbReference type="PANTHER" id="PTHR42954:SF2">
    <property type="entry name" value="FE(2+) TRANSPORT PROTEIN A"/>
    <property type="match status" value="1"/>
</dbReference>
<dbReference type="Gene3D" id="2.30.30.90">
    <property type="match status" value="1"/>
</dbReference>
<keyword evidence="1" id="KW-0408">Iron</keyword>
<dbReference type="SUPFAM" id="SSF50037">
    <property type="entry name" value="C-terminal domain of transcriptional repressors"/>
    <property type="match status" value="1"/>
</dbReference>
<evidence type="ECO:0000313" key="3">
    <source>
        <dbReference type="EMBL" id="MBO8435235.1"/>
    </source>
</evidence>
<accession>A0A9D9DZU3</accession>
<protein>
    <submittedName>
        <fullName evidence="3">Ferrous iron transport protein A</fullName>
    </submittedName>
</protein>
<reference evidence="3" key="1">
    <citation type="submission" date="2020-10" db="EMBL/GenBank/DDBJ databases">
        <authorList>
            <person name="Gilroy R."/>
        </authorList>
    </citation>
    <scope>NUCLEOTIDE SEQUENCE</scope>
    <source>
        <strain evidence="3">F6-4510</strain>
    </source>
</reference>
<dbReference type="Pfam" id="PF04023">
    <property type="entry name" value="FeoA"/>
    <property type="match status" value="1"/>
</dbReference>
<proteinExistence type="predicted"/>
<dbReference type="PANTHER" id="PTHR42954">
    <property type="entry name" value="FE(2+) TRANSPORT PROTEIN A"/>
    <property type="match status" value="1"/>
</dbReference>
<gene>
    <name evidence="3" type="ORF">IAC55_07950</name>
</gene>
<dbReference type="Proteomes" id="UP000823611">
    <property type="component" value="Unassembled WGS sequence"/>
</dbReference>
<dbReference type="InterPro" id="IPR007167">
    <property type="entry name" value="Fe-transptr_FeoA-like"/>
</dbReference>
<evidence type="ECO:0000256" key="1">
    <source>
        <dbReference type="ARBA" id="ARBA00023004"/>
    </source>
</evidence>
<dbReference type="EMBL" id="JADIMX010000154">
    <property type="protein sequence ID" value="MBO8435235.1"/>
    <property type="molecule type" value="Genomic_DNA"/>
</dbReference>